<dbReference type="RefSeq" id="WP_039313490.1">
    <property type="nucleotide sequence ID" value="NZ_CP006905.1"/>
</dbReference>
<accession>A0A0A7FU60</accession>
<proteinExistence type="predicted"/>
<dbReference type="HOGENOM" id="CLU_021203_1_1_9"/>
<dbReference type="NCBIfam" id="TIGR02669">
    <property type="entry name" value="SpoIID_LytB"/>
    <property type="match status" value="1"/>
</dbReference>
<dbReference type="NCBIfam" id="TIGR02870">
    <property type="entry name" value="spore_II_D"/>
    <property type="match status" value="1"/>
</dbReference>
<keyword evidence="1" id="KW-0812">Transmembrane</keyword>
<dbReference type="InterPro" id="IPR013693">
    <property type="entry name" value="SpoIID/LytB_N"/>
</dbReference>
<name>A0A0A7FU60_9CLOT</name>
<feature type="domain" description="Sporulation stage II protein D amidase enhancer LytB N-terminal" evidence="2">
    <location>
        <begin position="66"/>
        <end position="169"/>
    </location>
</feature>
<dbReference type="PANTHER" id="PTHR30032:SF4">
    <property type="entry name" value="AMIDASE ENHANCER"/>
    <property type="match status" value="1"/>
</dbReference>
<keyword evidence="1" id="KW-0472">Membrane</keyword>
<dbReference type="EMBL" id="CP006905">
    <property type="protein sequence ID" value="AIY83147.1"/>
    <property type="molecule type" value="Genomic_DNA"/>
</dbReference>
<dbReference type="InterPro" id="IPR014225">
    <property type="entry name" value="Spore_II_D_firmicutes"/>
</dbReference>
<dbReference type="Pfam" id="PF08486">
    <property type="entry name" value="SpoIID"/>
    <property type="match status" value="1"/>
</dbReference>
<dbReference type="eggNOG" id="COG2385">
    <property type="taxonomic scope" value="Bacteria"/>
</dbReference>
<evidence type="ECO:0000256" key="1">
    <source>
        <dbReference type="SAM" id="Phobius"/>
    </source>
</evidence>
<sequence length="341" mass="38402">MREREIRENLKRIGLITSAIFIFMIIIPFILMGASIDDFTSPKGTGEANSNEIIVKGNNKVKVFRTNTKKIEEMDVEEYILGVVSSEMPAKFELEALKAQAVAARTFYYSKRENKCNLSKGAEICDGVHCQAYMSKNERMSKWANDEKNDNYNKIKKAVQETSGMVISYGGELVKYPQFFSTSSGKTENSEDVFSNTVPYLKSTSSPGEEISNVYQTEKEISNKEFVNIINSNYKKAALKESDIKSKISIKSRTEGGSVKEIQIGGVTIKGTEFRKLFDLRSANFNIEYLKDKVKIVCKGNGHGVGMSQWGANVMAKEGKKYDEILKHYYSGVDVKKVVYR</sequence>
<feature type="transmembrane region" description="Helical" evidence="1">
    <location>
        <begin position="12"/>
        <end position="34"/>
    </location>
</feature>
<dbReference type="KEGG" id="cbv:U729_1633"/>
<dbReference type="Proteomes" id="UP000030635">
    <property type="component" value="Chromosome"/>
</dbReference>
<keyword evidence="1" id="KW-1133">Transmembrane helix</keyword>
<dbReference type="GO" id="GO:0030288">
    <property type="term" value="C:outer membrane-bounded periplasmic space"/>
    <property type="evidence" value="ECO:0007669"/>
    <property type="project" value="TreeGrafter"/>
</dbReference>
<protein>
    <submittedName>
        <fullName evidence="3">Stage II sporulation protein D</fullName>
    </submittedName>
</protein>
<gene>
    <name evidence="3" type="primary">spoIID</name>
    <name evidence="3" type="ORF">U729_1633</name>
</gene>
<dbReference type="AlphaFoldDB" id="A0A0A7FU60"/>
<evidence type="ECO:0000313" key="3">
    <source>
        <dbReference type="EMBL" id="AIY83147.1"/>
    </source>
</evidence>
<reference evidence="3 4" key="1">
    <citation type="journal article" date="2015" name="Infect. Genet. Evol.">
        <title>Genomic sequences of six botulinum neurotoxin-producing strains representing three clostridial species illustrate the mobility and diversity of botulinum neurotoxin genes.</title>
        <authorList>
            <person name="Smith T.J."/>
            <person name="Hill K.K."/>
            <person name="Xie G."/>
            <person name="Foley B.T."/>
            <person name="Williamson C.H."/>
            <person name="Foster J.T."/>
            <person name="Johnson S.L."/>
            <person name="Chertkov O."/>
            <person name="Teshima H."/>
            <person name="Gibbons H.S."/>
            <person name="Johnsky L.A."/>
            <person name="Karavis M.A."/>
            <person name="Smith L.A."/>
        </authorList>
    </citation>
    <scope>NUCLEOTIDE SEQUENCE [LARGE SCALE GENOMIC DNA]</scope>
    <source>
        <strain evidence="3 4">Sullivan</strain>
    </source>
</reference>
<evidence type="ECO:0000313" key="4">
    <source>
        <dbReference type="Proteomes" id="UP000030635"/>
    </source>
</evidence>
<organism evidence="3 4">
    <name type="scientific">Clostridium baratii str. Sullivan</name>
    <dbReference type="NCBI Taxonomy" id="1415775"/>
    <lineage>
        <taxon>Bacteria</taxon>
        <taxon>Bacillati</taxon>
        <taxon>Bacillota</taxon>
        <taxon>Clostridia</taxon>
        <taxon>Eubacteriales</taxon>
        <taxon>Clostridiaceae</taxon>
        <taxon>Clostridium</taxon>
    </lineage>
</organism>
<dbReference type="InterPro" id="IPR051922">
    <property type="entry name" value="Bact_Sporulation_Assoc"/>
</dbReference>
<dbReference type="GO" id="GO:0030435">
    <property type="term" value="P:sporulation resulting in formation of a cellular spore"/>
    <property type="evidence" value="ECO:0007669"/>
    <property type="project" value="InterPro"/>
</dbReference>
<keyword evidence="4" id="KW-1185">Reference proteome</keyword>
<dbReference type="PANTHER" id="PTHR30032">
    <property type="entry name" value="N-ACETYLMURAMOYL-L-ALANINE AMIDASE-RELATED"/>
    <property type="match status" value="1"/>
</dbReference>
<evidence type="ECO:0000259" key="2">
    <source>
        <dbReference type="Pfam" id="PF08486"/>
    </source>
</evidence>
<dbReference type="STRING" id="1561.NPD11_1384"/>
<dbReference type="InterPro" id="IPR013486">
    <property type="entry name" value="SpoIID/LytB"/>
</dbReference>